<gene>
    <name evidence="4" type="ORF">FOZG_17783</name>
</gene>
<dbReference type="HOGENOM" id="CLU_007383_8_1_1"/>
<dbReference type="AlphaFoldDB" id="W9JDM2"/>
<name>W9JDM2_FUSOX</name>
<proteinExistence type="inferred from homology"/>
<evidence type="ECO:0000259" key="3">
    <source>
        <dbReference type="Pfam" id="PF05368"/>
    </source>
</evidence>
<accession>W9JDM2</accession>
<dbReference type="InterPro" id="IPR051164">
    <property type="entry name" value="NmrA-like_oxidored"/>
</dbReference>
<dbReference type="GO" id="GO:0005634">
    <property type="term" value="C:nucleus"/>
    <property type="evidence" value="ECO:0007669"/>
    <property type="project" value="TreeGrafter"/>
</dbReference>
<dbReference type="EMBL" id="JH717922">
    <property type="protein sequence ID" value="EWZ28574.1"/>
    <property type="molecule type" value="Genomic_DNA"/>
</dbReference>
<dbReference type="CDD" id="cd05251">
    <property type="entry name" value="NmrA_like_SDR_a"/>
    <property type="match status" value="1"/>
</dbReference>
<dbReference type="VEuPathDB" id="FungiDB:FOZG_17783"/>
<dbReference type="Proteomes" id="UP000030766">
    <property type="component" value="Unassembled WGS sequence"/>
</dbReference>
<dbReference type="Gene3D" id="3.40.50.720">
    <property type="entry name" value="NAD(P)-binding Rossmann-like Domain"/>
    <property type="match status" value="1"/>
</dbReference>
<dbReference type="PANTHER" id="PTHR42748">
    <property type="entry name" value="NITROGEN METABOLITE REPRESSION PROTEIN NMRA FAMILY MEMBER"/>
    <property type="match status" value="1"/>
</dbReference>
<dbReference type="PANTHER" id="PTHR42748:SF31">
    <property type="entry name" value="NMRA-LIKE DOMAIN-CONTAINING PROTEIN-RELATED"/>
    <property type="match status" value="1"/>
</dbReference>
<dbReference type="SUPFAM" id="SSF51735">
    <property type="entry name" value="NAD(P)-binding Rossmann-fold domains"/>
    <property type="match status" value="1"/>
</dbReference>
<dbReference type="InterPro" id="IPR008030">
    <property type="entry name" value="NmrA-like"/>
</dbReference>
<feature type="domain" description="NmrA-like" evidence="3">
    <location>
        <begin position="2"/>
        <end position="297"/>
    </location>
</feature>
<reference evidence="4" key="2">
    <citation type="submission" date="2012-06" db="EMBL/GenBank/DDBJ databases">
        <title>Annotation of the Genome Sequence of Fusarium oxysporum Fo47.</title>
        <authorList>
            <consortium name="The Broad Institute Genomics Platform"/>
            <person name="Ma L.-J."/>
            <person name="Corby-Kistler H."/>
            <person name="Broz K."/>
            <person name="Gale L.R."/>
            <person name="Jonkers W."/>
            <person name="O'Donnell K."/>
            <person name="Ploetz R."/>
            <person name="Steinberg C."/>
            <person name="Schwartz D.C."/>
            <person name="VanEtten H."/>
            <person name="Zhou S."/>
            <person name="Young S.K."/>
            <person name="Zeng Q."/>
            <person name="Gargeya S."/>
            <person name="Fitzgerald M."/>
            <person name="Abouelleil A."/>
            <person name="Alvarado L."/>
            <person name="Chapman S.B."/>
            <person name="Gainer-Dewar J."/>
            <person name="Goldberg J."/>
            <person name="Griggs A."/>
            <person name="Gujja S."/>
            <person name="Hansen M."/>
            <person name="Howarth C."/>
            <person name="Imamovic A."/>
            <person name="Ireland A."/>
            <person name="Larimer J."/>
            <person name="McCowan C."/>
            <person name="Murphy C."/>
            <person name="Pearson M."/>
            <person name="Poon T.W."/>
            <person name="Priest M."/>
            <person name="Roberts A."/>
            <person name="Saif S."/>
            <person name="Shea T."/>
            <person name="Sykes S."/>
            <person name="Wortman J."/>
            <person name="Nusbaum C."/>
            <person name="Birren B."/>
        </authorList>
    </citation>
    <scope>NUCLEOTIDE SEQUENCE</scope>
    <source>
        <strain evidence="4">Fo47</strain>
    </source>
</reference>
<dbReference type="InterPro" id="IPR036291">
    <property type="entry name" value="NAD(P)-bd_dom_sf"/>
</dbReference>
<dbReference type="Gene3D" id="3.90.25.10">
    <property type="entry name" value="UDP-galactose 4-epimerase, domain 1"/>
    <property type="match status" value="1"/>
</dbReference>
<organism evidence="4">
    <name type="scientific">Fusarium oxysporum Fo47</name>
    <dbReference type="NCBI Taxonomy" id="660027"/>
    <lineage>
        <taxon>Eukaryota</taxon>
        <taxon>Fungi</taxon>
        <taxon>Dikarya</taxon>
        <taxon>Ascomycota</taxon>
        <taxon>Pezizomycotina</taxon>
        <taxon>Sordariomycetes</taxon>
        <taxon>Hypocreomycetidae</taxon>
        <taxon>Hypocreales</taxon>
        <taxon>Nectriaceae</taxon>
        <taxon>Fusarium</taxon>
        <taxon>Fusarium oxysporum species complex</taxon>
    </lineage>
</organism>
<protein>
    <recommendedName>
        <fullName evidence="3">NmrA-like domain-containing protein</fullName>
    </recommendedName>
</protein>
<sequence length="304" mass="33185">MSKVLTVFGATGKQGGSVVQTILADKKLSSEFTIRAVSRDINKPAAKELAAKGVEVVAADLSDVDSLASAVQGAHTVFVVTNFWETMSAETEELQGKAVTDAAKAAGVQHIIFSALLNVSEASGGRLTHIVHFDSKARIAQYMRDSGVPCSFVWPGAFMDDFVQYIRKSGDDEYVLALPIDGDKAQMPLFLASADMGKFVKLAIASYPKYVGKDIFAAAAYLTPNQLMREWSEATGKKGKYVQLPEDVFKSHMPPPVAQLIYENMLLMENPGYYANGELAPFLNALDEKPTTWKEFARANQDKW</sequence>
<comment type="similarity">
    <text evidence="1">Belongs to the NmrA-type oxidoreductase family.</text>
</comment>
<evidence type="ECO:0000256" key="2">
    <source>
        <dbReference type="ARBA" id="ARBA00022857"/>
    </source>
</evidence>
<evidence type="ECO:0000256" key="1">
    <source>
        <dbReference type="ARBA" id="ARBA00006328"/>
    </source>
</evidence>
<dbReference type="Pfam" id="PF05368">
    <property type="entry name" value="NmrA"/>
    <property type="match status" value="1"/>
</dbReference>
<keyword evidence="2" id="KW-0521">NADP</keyword>
<evidence type="ECO:0000313" key="4">
    <source>
        <dbReference type="EMBL" id="EWZ28574.1"/>
    </source>
</evidence>
<reference evidence="4" key="1">
    <citation type="submission" date="2011-06" db="EMBL/GenBank/DDBJ databases">
        <title>The Genome Sequence of Fusarium oxysporum Fo47.</title>
        <authorList>
            <consortium name="The Broad Institute Genome Sequencing Platform"/>
            <person name="Ma L.-J."/>
            <person name="Gale L.R."/>
            <person name="Schwartz D.C."/>
            <person name="Zhou S."/>
            <person name="Corby-Kistler H."/>
            <person name="Young S.K."/>
            <person name="Zeng Q."/>
            <person name="Gargeya S."/>
            <person name="Fitzgerald M."/>
            <person name="Haas B."/>
            <person name="Abouelleil A."/>
            <person name="Alvarado L."/>
            <person name="Arachchi H.M."/>
            <person name="Berlin A."/>
            <person name="Brown A."/>
            <person name="Chapman S.B."/>
            <person name="Chen Z."/>
            <person name="Dunbar C."/>
            <person name="Freedman E."/>
            <person name="Gearin G."/>
            <person name="Gellesch M."/>
            <person name="Goldberg J."/>
            <person name="Griggs A."/>
            <person name="Gujja S."/>
            <person name="Heiman D."/>
            <person name="Howarth C."/>
            <person name="Larson L."/>
            <person name="Lui A."/>
            <person name="MacDonald P.J.P."/>
            <person name="Mehta T."/>
            <person name="Montmayeur A."/>
            <person name="Murphy C."/>
            <person name="Neiman D."/>
            <person name="Pearson M."/>
            <person name="Priest M."/>
            <person name="Roberts A."/>
            <person name="Saif S."/>
            <person name="Shea T."/>
            <person name="Shenoy N."/>
            <person name="Sisk P."/>
            <person name="Stolte C."/>
            <person name="Sykes S."/>
            <person name="Wortman J."/>
            <person name="Nusbaum C."/>
            <person name="Birren B."/>
        </authorList>
    </citation>
    <scope>NUCLEOTIDE SEQUENCE [LARGE SCALE GENOMIC DNA]</scope>
    <source>
        <strain evidence="4">Fo47</strain>
    </source>
</reference>